<evidence type="ECO:0000256" key="7">
    <source>
        <dbReference type="ARBA" id="ARBA00022842"/>
    </source>
</evidence>
<dbReference type="GO" id="GO:0000329">
    <property type="term" value="C:fungal-type vacuole membrane"/>
    <property type="evidence" value="ECO:0007669"/>
    <property type="project" value="TreeGrafter"/>
</dbReference>
<keyword evidence="15" id="KW-1185">Reference proteome</keyword>
<evidence type="ECO:0000313" key="14">
    <source>
        <dbReference type="EMBL" id="KAF2247736.1"/>
    </source>
</evidence>
<feature type="region of interest" description="Disordered" evidence="12">
    <location>
        <begin position="1"/>
        <end position="37"/>
    </location>
</feature>
<comment type="catalytic activity">
    <reaction evidence="11">
        <text>a phosphate monoester + H2O = an alcohol + phosphate</text>
        <dbReference type="Rhea" id="RHEA:15017"/>
        <dbReference type="ChEBI" id="CHEBI:15377"/>
        <dbReference type="ChEBI" id="CHEBI:30879"/>
        <dbReference type="ChEBI" id="CHEBI:43474"/>
        <dbReference type="ChEBI" id="CHEBI:67140"/>
        <dbReference type="EC" id="3.1.3.1"/>
    </reaction>
</comment>
<feature type="binding site" evidence="9">
    <location>
        <position position="94"/>
    </location>
    <ligand>
        <name>Mg(2+)</name>
        <dbReference type="ChEBI" id="CHEBI:18420"/>
    </ligand>
</feature>
<dbReference type="RefSeq" id="XP_033682740.1">
    <property type="nucleotide sequence ID" value="XM_033832150.1"/>
</dbReference>
<dbReference type="EMBL" id="ML987197">
    <property type="protein sequence ID" value="KAF2247736.1"/>
    <property type="molecule type" value="Genomic_DNA"/>
</dbReference>
<evidence type="ECO:0000256" key="8">
    <source>
        <dbReference type="PIRSR" id="PIRSR601952-1"/>
    </source>
</evidence>
<comment type="similarity">
    <text evidence="1 10">Belongs to the alkaline phosphatase family.</text>
</comment>
<evidence type="ECO:0000256" key="4">
    <source>
        <dbReference type="ARBA" id="ARBA00022723"/>
    </source>
</evidence>
<dbReference type="PANTHER" id="PTHR11596">
    <property type="entry name" value="ALKALINE PHOSPHATASE"/>
    <property type="match status" value="1"/>
</dbReference>
<dbReference type="PRINTS" id="PR00113">
    <property type="entry name" value="ALKPHPHTASE"/>
</dbReference>
<dbReference type="PANTHER" id="PTHR11596:SF5">
    <property type="entry name" value="ALKALINE PHOSPHATASE"/>
    <property type="match status" value="1"/>
</dbReference>
<comment type="cofactor">
    <cofactor evidence="9">
        <name>Mg(2+)</name>
        <dbReference type="ChEBI" id="CHEBI:18420"/>
    </cofactor>
    <text evidence="9">Binds 1 Mg(2+) ion.</text>
</comment>
<evidence type="ECO:0000256" key="5">
    <source>
        <dbReference type="ARBA" id="ARBA00022801"/>
    </source>
</evidence>
<feature type="binding site" evidence="9">
    <location>
        <position position="94"/>
    </location>
    <ligand>
        <name>Zn(2+)</name>
        <dbReference type="ChEBI" id="CHEBI:29105"/>
        <label>2</label>
    </ligand>
</feature>
<evidence type="ECO:0000256" key="6">
    <source>
        <dbReference type="ARBA" id="ARBA00022833"/>
    </source>
</evidence>
<keyword evidence="5 11" id="KW-0378">Hydrolase</keyword>
<dbReference type="GeneID" id="54585480"/>
<feature type="binding site" evidence="9">
    <location>
        <position position="385"/>
    </location>
    <ligand>
        <name>Zn(2+)</name>
        <dbReference type="ChEBI" id="CHEBI:29105"/>
        <label>2</label>
    </ligand>
</feature>
<evidence type="ECO:0000256" key="2">
    <source>
        <dbReference type="ARBA" id="ARBA00012647"/>
    </source>
</evidence>
<name>A0A6A6IBF2_9PLEO</name>
<keyword evidence="7 9" id="KW-0460">Magnesium</keyword>
<protein>
    <recommendedName>
        <fullName evidence="2 11">Alkaline phosphatase</fullName>
        <ecNumber evidence="2 11">3.1.3.1</ecNumber>
    </recommendedName>
</protein>
<evidence type="ECO:0000256" key="13">
    <source>
        <dbReference type="SAM" id="Phobius"/>
    </source>
</evidence>
<dbReference type="InterPro" id="IPR017850">
    <property type="entry name" value="Alkaline_phosphatase_core_sf"/>
</dbReference>
<evidence type="ECO:0000256" key="12">
    <source>
        <dbReference type="SAM" id="MobiDB-lite"/>
    </source>
</evidence>
<keyword evidence="3" id="KW-0597">Phosphoprotein</keyword>
<dbReference type="Proteomes" id="UP000800094">
    <property type="component" value="Unassembled WGS sequence"/>
</dbReference>
<dbReference type="OrthoDB" id="7392499at2759"/>
<feature type="active site" description="Phosphoserine intermediate" evidence="8">
    <location>
        <position position="142"/>
    </location>
</feature>
<organism evidence="14 15">
    <name type="scientific">Trematosphaeria pertusa</name>
    <dbReference type="NCBI Taxonomy" id="390896"/>
    <lineage>
        <taxon>Eukaryota</taxon>
        <taxon>Fungi</taxon>
        <taxon>Dikarya</taxon>
        <taxon>Ascomycota</taxon>
        <taxon>Pezizomycotina</taxon>
        <taxon>Dothideomycetes</taxon>
        <taxon>Pleosporomycetidae</taxon>
        <taxon>Pleosporales</taxon>
        <taxon>Massarineae</taxon>
        <taxon>Trematosphaeriaceae</taxon>
        <taxon>Trematosphaeria</taxon>
    </lineage>
</organism>
<feature type="binding site" evidence="9">
    <location>
        <position position="195"/>
    </location>
    <ligand>
        <name>Mg(2+)</name>
        <dbReference type="ChEBI" id="CHEBI:18420"/>
    </ligand>
</feature>
<feature type="binding site" evidence="9">
    <location>
        <position position="193"/>
    </location>
    <ligand>
        <name>Mg(2+)</name>
        <dbReference type="ChEBI" id="CHEBI:18420"/>
    </ligand>
</feature>
<feature type="binding site" evidence="9">
    <location>
        <position position="384"/>
    </location>
    <ligand>
        <name>Zn(2+)</name>
        <dbReference type="ChEBI" id="CHEBI:29105"/>
        <label>2</label>
    </ligand>
</feature>
<feature type="binding site" evidence="9">
    <location>
        <position position="345"/>
    </location>
    <ligand>
        <name>Zn(2+)</name>
        <dbReference type="ChEBI" id="CHEBI:29105"/>
        <label>2</label>
    </ligand>
</feature>
<dbReference type="SUPFAM" id="SSF53649">
    <property type="entry name" value="Alkaline phosphatase-like"/>
    <property type="match status" value="1"/>
</dbReference>
<dbReference type="EC" id="3.1.3.1" evidence="2 11"/>
<evidence type="ECO:0000256" key="9">
    <source>
        <dbReference type="PIRSR" id="PIRSR601952-2"/>
    </source>
</evidence>
<dbReference type="InterPro" id="IPR001952">
    <property type="entry name" value="Alkaline_phosphatase"/>
</dbReference>
<keyword evidence="6 9" id="KW-0862">Zinc</keyword>
<dbReference type="GO" id="GO:0004035">
    <property type="term" value="F:alkaline phosphatase activity"/>
    <property type="evidence" value="ECO:0007669"/>
    <property type="project" value="UniProtKB-EC"/>
</dbReference>
<dbReference type="Gene3D" id="3.40.720.10">
    <property type="entry name" value="Alkaline Phosphatase, subunit A"/>
    <property type="match status" value="1"/>
</dbReference>
<keyword evidence="13" id="KW-0812">Transmembrane</keyword>
<sequence>MAGDRPLLSGRPSSELSNERDIAEEDALLTGQPTMRSDGSRTWKFWRELGLFVWAVIATAVVIVLAVIYQKSQDPNHSTPNPTGKRNLIFMVSDGMGPTSLSLTRSFMQFQNGAPYSEQLVIDQHLIGQSRTRSSSSLITDSAAGATAFSCGSKSYNGAISVTPEHEPCGTVLEAAKKAGYMTGLVVTTRITDATPACFAAHVNMRSEEDRIAEQLVGDYPLGRTVDLMFGGGRCHFLPNSTEDSCRADNKDVVDLAKKSGFTYISDRKDFDNLKGGGGLDFPMLGLFADTDIPYEIDRRNEDDIYPSLHEMAEVALTALSEATRDSEKGFFLMIEGSRIDHAGHHNDPAAQVHEVLAYDKAFTSVLEFLKNEPTEGVMVSTSDHETGGLATARQLHASYPEYVWFPGPLANASHSAERLDLEYNKYLTNDPSDDAKATFIRDSISSGLGLKDYTDDEVANLVKDPSTALYQFADMMSRRSQTGWSTHGHSAADVNIYSSDPKAALPLVGNHENTEVGDFLREYLGVDVESVTKELREKGKELKVLDANGTEVSWMGKIPEEGERLDGQNHLASYGGDFKKRHLLHGRGCDCGH</sequence>
<evidence type="ECO:0000256" key="11">
    <source>
        <dbReference type="RuleBase" id="RU003947"/>
    </source>
</evidence>
<dbReference type="AlphaFoldDB" id="A0A6A6IBF2"/>
<evidence type="ECO:0000256" key="3">
    <source>
        <dbReference type="ARBA" id="ARBA00022553"/>
    </source>
</evidence>
<dbReference type="Gene3D" id="1.10.60.40">
    <property type="match status" value="1"/>
</dbReference>
<dbReference type="SMART" id="SM00098">
    <property type="entry name" value="alkPPc"/>
    <property type="match status" value="1"/>
</dbReference>
<evidence type="ECO:0000313" key="15">
    <source>
        <dbReference type="Proteomes" id="UP000800094"/>
    </source>
</evidence>
<evidence type="ECO:0000256" key="10">
    <source>
        <dbReference type="RuleBase" id="RU003946"/>
    </source>
</evidence>
<dbReference type="FunFam" id="3.40.720.10:FF:000063">
    <property type="entry name" value="Alkaline phosphatase"/>
    <property type="match status" value="1"/>
</dbReference>
<evidence type="ECO:0000256" key="1">
    <source>
        <dbReference type="ARBA" id="ARBA00005984"/>
    </source>
</evidence>
<dbReference type="PROSITE" id="PS00123">
    <property type="entry name" value="ALKALINE_PHOSPHATASE"/>
    <property type="match status" value="1"/>
</dbReference>
<feature type="binding site" evidence="9">
    <location>
        <position position="490"/>
    </location>
    <ligand>
        <name>Zn(2+)</name>
        <dbReference type="ChEBI" id="CHEBI:29105"/>
        <label>2</label>
    </ligand>
</feature>
<dbReference type="CDD" id="cd16012">
    <property type="entry name" value="ALP"/>
    <property type="match status" value="1"/>
</dbReference>
<comment type="cofactor">
    <cofactor evidence="9">
        <name>Zn(2+)</name>
        <dbReference type="ChEBI" id="CHEBI:29105"/>
    </cofactor>
    <text evidence="9">Binds 2 Zn(2+) ions.</text>
</comment>
<feature type="binding site" evidence="9">
    <location>
        <position position="336"/>
    </location>
    <ligand>
        <name>Mg(2+)</name>
        <dbReference type="ChEBI" id="CHEBI:18420"/>
    </ligand>
</feature>
<keyword evidence="4 9" id="KW-0479">Metal-binding</keyword>
<dbReference type="InterPro" id="IPR018299">
    <property type="entry name" value="Alkaline_phosphatase_AS"/>
</dbReference>
<keyword evidence="13" id="KW-0472">Membrane</keyword>
<dbReference type="Pfam" id="PF00245">
    <property type="entry name" value="Alk_phosphatase"/>
    <property type="match status" value="1"/>
</dbReference>
<proteinExistence type="inferred from homology"/>
<keyword evidence="13" id="KW-1133">Transmembrane helix</keyword>
<accession>A0A6A6IBF2</accession>
<feature type="transmembrane region" description="Helical" evidence="13">
    <location>
        <begin position="49"/>
        <end position="69"/>
    </location>
</feature>
<gene>
    <name evidence="14" type="ORF">BU26DRAFT_552380</name>
</gene>
<dbReference type="GO" id="GO:0046872">
    <property type="term" value="F:metal ion binding"/>
    <property type="evidence" value="ECO:0007669"/>
    <property type="project" value="UniProtKB-KW"/>
</dbReference>
<reference evidence="14" key="1">
    <citation type="journal article" date="2020" name="Stud. Mycol.">
        <title>101 Dothideomycetes genomes: a test case for predicting lifestyles and emergence of pathogens.</title>
        <authorList>
            <person name="Haridas S."/>
            <person name="Albert R."/>
            <person name="Binder M."/>
            <person name="Bloem J."/>
            <person name="Labutti K."/>
            <person name="Salamov A."/>
            <person name="Andreopoulos B."/>
            <person name="Baker S."/>
            <person name="Barry K."/>
            <person name="Bills G."/>
            <person name="Bluhm B."/>
            <person name="Cannon C."/>
            <person name="Castanera R."/>
            <person name="Culley D."/>
            <person name="Daum C."/>
            <person name="Ezra D."/>
            <person name="Gonzalez J."/>
            <person name="Henrissat B."/>
            <person name="Kuo A."/>
            <person name="Liang C."/>
            <person name="Lipzen A."/>
            <person name="Lutzoni F."/>
            <person name="Magnuson J."/>
            <person name="Mondo S."/>
            <person name="Nolan M."/>
            <person name="Ohm R."/>
            <person name="Pangilinan J."/>
            <person name="Park H.-J."/>
            <person name="Ramirez L."/>
            <person name="Alfaro M."/>
            <person name="Sun H."/>
            <person name="Tritt A."/>
            <person name="Yoshinaga Y."/>
            <person name="Zwiers L.-H."/>
            <person name="Turgeon B."/>
            <person name="Goodwin S."/>
            <person name="Spatafora J."/>
            <person name="Crous P."/>
            <person name="Grigoriev I."/>
        </authorList>
    </citation>
    <scope>NUCLEOTIDE SEQUENCE</scope>
    <source>
        <strain evidence="14">CBS 122368</strain>
    </source>
</reference>
<feature type="binding site" evidence="9">
    <location>
        <position position="341"/>
    </location>
    <ligand>
        <name>Zn(2+)</name>
        <dbReference type="ChEBI" id="CHEBI:29105"/>
        <label>2</label>
    </ligand>
</feature>